<evidence type="ECO:0000313" key="1">
    <source>
        <dbReference type="EMBL" id="KFJ02637.1"/>
    </source>
</evidence>
<organism evidence="1 2">
    <name type="scientific">Bifidobacterium thermacidophilum subsp. thermacidophilum</name>
    <dbReference type="NCBI Taxonomy" id="79262"/>
    <lineage>
        <taxon>Bacteria</taxon>
        <taxon>Bacillati</taxon>
        <taxon>Actinomycetota</taxon>
        <taxon>Actinomycetes</taxon>
        <taxon>Bifidobacteriales</taxon>
        <taxon>Bifidobacteriaceae</taxon>
        <taxon>Bifidobacterium</taxon>
    </lineage>
</organism>
<comment type="caution">
    <text evidence="1">The sequence shown here is derived from an EMBL/GenBank/DDBJ whole genome shotgun (WGS) entry which is preliminary data.</text>
</comment>
<dbReference type="RefSeq" id="WP_029576381.1">
    <property type="nucleotide sequence ID" value="NZ_JGZT01000006.1"/>
</dbReference>
<dbReference type="AlphaFoldDB" id="A0A087E4D6"/>
<gene>
    <name evidence="1" type="ORF">THER5_1100</name>
</gene>
<name>A0A087E4D6_9BIFI</name>
<dbReference type="EMBL" id="JGZT01000006">
    <property type="protein sequence ID" value="KFJ02637.1"/>
    <property type="molecule type" value="Genomic_DNA"/>
</dbReference>
<sequence>MAEPDYKPVEIQLDDTPDLPDVHLDVLGMKLDLPNLNSAELPLEVVQAVLLIKSKTVLDDTTAFQATSVFLAYFEHERPNFWAKLKTTDRPIAWINATVKAWAEQSGIDPKSVS</sequence>
<proteinExistence type="predicted"/>
<dbReference type="Proteomes" id="UP000029003">
    <property type="component" value="Unassembled WGS sequence"/>
</dbReference>
<accession>A0A087E4D6</accession>
<evidence type="ECO:0000313" key="2">
    <source>
        <dbReference type="Proteomes" id="UP000029003"/>
    </source>
</evidence>
<reference evidence="1 2" key="1">
    <citation type="submission" date="2014-03" db="EMBL/GenBank/DDBJ databases">
        <title>Genomics of Bifidobacteria.</title>
        <authorList>
            <person name="Ventura M."/>
            <person name="Milani C."/>
            <person name="Lugli G.A."/>
        </authorList>
    </citation>
    <scope>NUCLEOTIDE SEQUENCE [LARGE SCALE GENOMIC DNA]</scope>
    <source>
        <strain evidence="1 2">LMG 21395</strain>
    </source>
</reference>
<dbReference type="OrthoDB" id="3239454at2"/>
<protein>
    <submittedName>
        <fullName evidence="1">Uncharacterized protein</fullName>
    </submittedName>
</protein>